<name>A0AAV4LDW7_9BACL</name>
<sequence length="221" mass="25588">MSNFNDYIGKQVDIEVSGKNPFTGILINCGLDIVVIYYEQRFLYIPLVHIQQLKLSTLLQDEVVDIPEEPVDYQAETVSYRKGLNHVRGRFIEIYVTGNRSIHGYLTSIMNDYFVFYSPVYKTMFVSLNHLKWFIPYHQNVTPYSLSDQSLPFQPAPITLSRTFKEQCKKFEGKLVVFDLGDHPNKIGLLQKVDDNMIELIVANGEKVYRNLQHLKTVCVV</sequence>
<dbReference type="Proteomes" id="UP001057291">
    <property type="component" value="Unassembled WGS sequence"/>
</dbReference>
<dbReference type="EMBL" id="BOQE01000001">
    <property type="protein sequence ID" value="GIM45992.1"/>
    <property type="molecule type" value="Genomic_DNA"/>
</dbReference>
<reference evidence="1" key="1">
    <citation type="journal article" date="2023" name="Int. J. Syst. Evol. Microbiol.">
        <title>Collibacillus ludicampi gen. nov., sp. nov., a new soil bacterium of the family Alicyclobacillaceae.</title>
        <authorList>
            <person name="Jojima T."/>
            <person name="Ioku Y."/>
            <person name="Fukuta Y."/>
            <person name="Shirasaka N."/>
            <person name="Matsumura Y."/>
            <person name="Mori M."/>
        </authorList>
    </citation>
    <scope>NUCLEOTIDE SEQUENCE</scope>
    <source>
        <strain evidence="1">TP075</strain>
    </source>
</reference>
<protein>
    <recommendedName>
        <fullName evidence="3">DUF2642 domain-containing protein</fullName>
    </recommendedName>
</protein>
<accession>A0AAV4LDW7</accession>
<keyword evidence="2" id="KW-1185">Reference proteome</keyword>
<evidence type="ECO:0000313" key="1">
    <source>
        <dbReference type="EMBL" id="GIM45992.1"/>
    </source>
</evidence>
<organism evidence="1 2">
    <name type="scientific">Collibacillus ludicampi</name>
    <dbReference type="NCBI Taxonomy" id="2771369"/>
    <lineage>
        <taxon>Bacteria</taxon>
        <taxon>Bacillati</taxon>
        <taxon>Bacillota</taxon>
        <taxon>Bacilli</taxon>
        <taxon>Bacillales</taxon>
        <taxon>Alicyclobacillaceae</taxon>
        <taxon>Collibacillus</taxon>
    </lineage>
</organism>
<dbReference type="AlphaFoldDB" id="A0AAV4LDW7"/>
<evidence type="ECO:0000313" key="2">
    <source>
        <dbReference type="Proteomes" id="UP001057291"/>
    </source>
</evidence>
<evidence type="ECO:0008006" key="3">
    <source>
        <dbReference type="Google" id="ProtNLM"/>
    </source>
</evidence>
<comment type="caution">
    <text evidence="1">The sequence shown here is derived from an EMBL/GenBank/DDBJ whole genome shotgun (WGS) entry which is preliminary data.</text>
</comment>
<dbReference type="RefSeq" id="WP_282199146.1">
    <property type="nucleotide sequence ID" value="NZ_BOQE01000001.1"/>
</dbReference>
<proteinExistence type="predicted"/>
<gene>
    <name evidence="1" type="primary">ywrJ</name>
    <name evidence="1" type="ORF">DNHGIG_15410</name>
</gene>